<accession>A0A165ZWF5</accession>
<dbReference type="AlphaFoldDB" id="A0A165ZWF5"/>
<organism evidence="2 3">
    <name type="scientific">Exidia glandulosa HHB12029</name>
    <dbReference type="NCBI Taxonomy" id="1314781"/>
    <lineage>
        <taxon>Eukaryota</taxon>
        <taxon>Fungi</taxon>
        <taxon>Dikarya</taxon>
        <taxon>Basidiomycota</taxon>
        <taxon>Agaricomycotina</taxon>
        <taxon>Agaricomycetes</taxon>
        <taxon>Auriculariales</taxon>
        <taxon>Exidiaceae</taxon>
        <taxon>Exidia</taxon>
    </lineage>
</organism>
<evidence type="ECO:0000256" key="1">
    <source>
        <dbReference type="SAM" id="MobiDB-lite"/>
    </source>
</evidence>
<dbReference type="Proteomes" id="UP000077266">
    <property type="component" value="Unassembled WGS sequence"/>
</dbReference>
<name>A0A165ZWF5_EXIGL</name>
<keyword evidence="3" id="KW-1185">Reference proteome</keyword>
<dbReference type="OrthoDB" id="2999773at2759"/>
<protein>
    <submittedName>
        <fullName evidence="2">Uncharacterized protein</fullName>
    </submittedName>
</protein>
<dbReference type="EMBL" id="KV426162">
    <property type="protein sequence ID" value="KZV86239.1"/>
    <property type="molecule type" value="Genomic_DNA"/>
</dbReference>
<feature type="region of interest" description="Disordered" evidence="1">
    <location>
        <begin position="1"/>
        <end position="64"/>
    </location>
</feature>
<gene>
    <name evidence="2" type="ORF">EXIGLDRAFT_229867</name>
</gene>
<evidence type="ECO:0000313" key="3">
    <source>
        <dbReference type="Proteomes" id="UP000077266"/>
    </source>
</evidence>
<dbReference type="Pfam" id="PF20174">
    <property type="entry name" value="DUF6540"/>
    <property type="match status" value="1"/>
</dbReference>
<dbReference type="InParanoid" id="A0A165ZWF5"/>
<sequence length="260" mass="29235">MQGRGYSSVPVFGLQQPQSTSRGSQQPPSTSSRSQQPPSTSSRSQQPQSTSSGSQQPGGAQTAVSPAIPHWQIPPAQGYRHIYLVSQCYQPGRSHWFMWIPSLQNPLIGRVIHIIGSTMQGFVVQIKDNHNASYSKQYNQFVPLGQVPARLVVDAYVPHVGNVIYREEGDARDDYDIAAYALDPPRRDSYRQEPPNDPIWNMPHPRFERCQEWTRRLIADLVTDRKLPANATQIMDTAISYTDARGTRYAYSHFAPPWGT</sequence>
<proteinExistence type="predicted"/>
<evidence type="ECO:0000313" key="2">
    <source>
        <dbReference type="EMBL" id="KZV86239.1"/>
    </source>
</evidence>
<dbReference type="InterPro" id="IPR046670">
    <property type="entry name" value="DUF6540"/>
</dbReference>
<feature type="compositionally biased region" description="Low complexity" evidence="1">
    <location>
        <begin position="15"/>
        <end position="59"/>
    </location>
</feature>
<reference evidence="2 3" key="1">
    <citation type="journal article" date="2016" name="Mol. Biol. Evol.">
        <title>Comparative Genomics of Early-Diverging Mushroom-Forming Fungi Provides Insights into the Origins of Lignocellulose Decay Capabilities.</title>
        <authorList>
            <person name="Nagy L.G."/>
            <person name="Riley R."/>
            <person name="Tritt A."/>
            <person name="Adam C."/>
            <person name="Daum C."/>
            <person name="Floudas D."/>
            <person name="Sun H."/>
            <person name="Yadav J.S."/>
            <person name="Pangilinan J."/>
            <person name="Larsson K.H."/>
            <person name="Matsuura K."/>
            <person name="Barry K."/>
            <person name="Labutti K."/>
            <person name="Kuo R."/>
            <person name="Ohm R.A."/>
            <person name="Bhattacharya S.S."/>
            <person name="Shirouzu T."/>
            <person name="Yoshinaga Y."/>
            <person name="Martin F.M."/>
            <person name="Grigoriev I.V."/>
            <person name="Hibbett D.S."/>
        </authorList>
    </citation>
    <scope>NUCLEOTIDE SEQUENCE [LARGE SCALE GENOMIC DNA]</scope>
    <source>
        <strain evidence="2 3">HHB12029</strain>
    </source>
</reference>